<protein>
    <submittedName>
        <fullName evidence="1">Uncharacterized protein</fullName>
    </submittedName>
</protein>
<reference evidence="2" key="1">
    <citation type="submission" date="2017-03" db="EMBL/GenBank/DDBJ databases">
        <title>Phytopthora megakarya and P. palmivora, two closely related causual agents of cacao black pod achieved similar genome size and gene model numbers by different mechanisms.</title>
        <authorList>
            <person name="Ali S."/>
            <person name="Shao J."/>
            <person name="Larry D.J."/>
            <person name="Kronmiller B."/>
            <person name="Shen D."/>
            <person name="Strem M.D."/>
            <person name="Melnick R.L."/>
            <person name="Guiltinan M.J."/>
            <person name="Tyler B.M."/>
            <person name="Meinhardt L.W."/>
            <person name="Bailey B.A."/>
        </authorList>
    </citation>
    <scope>NUCLEOTIDE SEQUENCE [LARGE SCALE GENOMIC DNA]</scope>
    <source>
        <strain evidence="2">zdho120</strain>
    </source>
</reference>
<keyword evidence="2" id="KW-1185">Reference proteome</keyword>
<name>A0A225WW70_9STRA</name>
<proteinExistence type="predicted"/>
<dbReference type="EMBL" id="NBNE01000173">
    <property type="protein sequence ID" value="OWZ21974.1"/>
    <property type="molecule type" value="Genomic_DNA"/>
</dbReference>
<dbReference type="Proteomes" id="UP000198211">
    <property type="component" value="Unassembled WGS sequence"/>
</dbReference>
<evidence type="ECO:0000313" key="2">
    <source>
        <dbReference type="Proteomes" id="UP000198211"/>
    </source>
</evidence>
<comment type="caution">
    <text evidence="1">The sequence shown here is derived from an EMBL/GenBank/DDBJ whole genome shotgun (WGS) entry which is preliminary data.</text>
</comment>
<sequence length="232" mass="26231">MPRPSARQVPLRRLESVVAARQDAAALRYLLGDDDSSEDDMDAHHLAAPREDRWKSMLYDSTLLNETEFLENFRLERGAFFRFVELVKADSVLVTNERCPFRCGAELHMLVLLKCLDSYGNDSTWSKQAQFLSLGKGTNGGYLHRASAALLALESSTLAWPDGSERIQIAFVNCVEKVDVVERDQQNLRECWTRLVTVPRTLTKEVGTPINPCSAELPHLVYPLVGWILLLR</sequence>
<organism evidence="1 2">
    <name type="scientific">Phytophthora megakarya</name>
    <dbReference type="NCBI Taxonomy" id="4795"/>
    <lineage>
        <taxon>Eukaryota</taxon>
        <taxon>Sar</taxon>
        <taxon>Stramenopiles</taxon>
        <taxon>Oomycota</taxon>
        <taxon>Peronosporomycetes</taxon>
        <taxon>Peronosporales</taxon>
        <taxon>Peronosporaceae</taxon>
        <taxon>Phytophthora</taxon>
    </lineage>
</organism>
<evidence type="ECO:0000313" key="1">
    <source>
        <dbReference type="EMBL" id="OWZ21974.1"/>
    </source>
</evidence>
<gene>
    <name evidence="1" type="ORF">PHMEG_0003400</name>
</gene>
<dbReference type="AlphaFoldDB" id="A0A225WW70"/>
<dbReference type="OrthoDB" id="122223at2759"/>
<accession>A0A225WW70</accession>